<evidence type="ECO:0000313" key="2">
    <source>
        <dbReference type="EMBL" id="SUE34505.1"/>
    </source>
</evidence>
<dbReference type="EMBL" id="UGVL01000001">
    <property type="protein sequence ID" value="SUE34505.1"/>
    <property type="molecule type" value="Genomic_DNA"/>
</dbReference>
<gene>
    <name evidence="2" type="ORF">NCTC11190_01730</name>
</gene>
<feature type="domain" description="NlpE C-terminal OB" evidence="1">
    <location>
        <begin position="41"/>
        <end position="125"/>
    </location>
</feature>
<keyword evidence="3" id="KW-1185">Reference proteome</keyword>
<sequence>MKKFIVLFLFPLLAGCGGTPTNNSTSNKIIDPMLASKDFFFSGDYVYYADAAVLTDCATGLTLPIASAGDNLNAERRYTALPGPEMLPCYAVMEGYLRPREEGAEGHPVELVITRFGSFDTTRHCTPAQRLAGRYIDRLADTVSSRIVLELYDDYTYKITTHDIPADSYGVSEGQWGRLSESVVVFIVPNSADMLATVNWNGPELVLSETSSFIKIK</sequence>
<dbReference type="Proteomes" id="UP000255233">
    <property type="component" value="Unassembled WGS sequence"/>
</dbReference>
<organism evidence="2 3">
    <name type="scientific">Rikenella microfusus</name>
    <dbReference type="NCBI Taxonomy" id="28139"/>
    <lineage>
        <taxon>Bacteria</taxon>
        <taxon>Pseudomonadati</taxon>
        <taxon>Bacteroidota</taxon>
        <taxon>Bacteroidia</taxon>
        <taxon>Bacteroidales</taxon>
        <taxon>Rikenellaceae</taxon>
        <taxon>Rikenella</taxon>
    </lineage>
</organism>
<dbReference type="InterPro" id="IPR033450">
    <property type="entry name" value="NlpE_C"/>
</dbReference>
<name>A0A379MSK5_9BACT</name>
<keyword evidence="2" id="KW-0449">Lipoprotein</keyword>
<reference evidence="2 3" key="1">
    <citation type="submission" date="2018-06" db="EMBL/GenBank/DDBJ databases">
        <authorList>
            <consortium name="Pathogen Informatics"/>
            <person name="Doyle S."/>
        </authorList>
    </citation>
    <scope>NUCLEOTIDE SEQUENCE [LARGE SCALE GENOMIC DNA]</scope>
    <source>
        <strain evidence="2 3">NCTC11190</strain>
    </source>
</reference>
<dbReference type="AlphaFoldDB" id="A0A379MSK5"/>
<dbReference type="PROSITE" id="PS51257">
    <property type="entry name" value="PROKAR_LIPOPROTEIN"/>
    <property type="match status" value="1"/>
</dbReference>
<protein>
    <submittedName>
        <fullName evidence="2">Lipoprotein involved with copper homeostasis and adhesion</fullName>
    </submittedName>
</protein>
<evidence type="ECO:0000259" key="1">
    <source>
        <dbReference type="Pfam" id="PF17185"/>
    </source>
</evidence>
<dbReference type="RefSeq" id="WP_027291638.1">
    <property type="nucleotide sequence ID" value="NZ_CALVFX010000001.1"/>
</dbReference>
<evidence type="ECO:0000313" key="3">
    <source>
        <dbReference type="Proteomes" id="UP000255233"/>
    </source>
</evidence>
<accession>A0A379MSK5</accession>
<proteinExistence type="predicted"/>
<dbReference type="Pfam" id="PF17185">
    <property type="entry name" value="NlpE_C"/>
    <property type="match status" value="1"/>
</dbReference>
<dbReference type="Gene3D" id="2.40.50.540">
    <property type="match status" value="1"/>
</dbReference>
<dbReference type="InterPro" id="IPR038139">
    <property type="entry name" value="NlpE_C_sf"/>
</dbReference>